<evidence type="ECO:0000259" key="5">
    <source>
        <dbReference type="PROSITE" id="PS50931"/>
    </source>
</evidence>
<dbReference type="FunFam" id="1.10.10.10:FF:000001">
    <property type="entry name" value="LysR family transcriptional regulator"/>
    <property type="match status" value="1"/>
</dbReference>
<dbReference type="Gene3D" id="3.40.190.10">
    <property type="entry name" value="Periplasmic binding protein-like II"/>
    <property type="match status" value="2"/>
</dbReference>
<dbReference type="Proteomes" id="UP000002745">
    <property type="component" value="Chromosome"/>
</dbReference>
<dbReference type="eggNOG" id="COG0583">
    <property type="taxonomic scope" value="Bacteria"/>
</dbReference>
<comment type="similarity">
    <text evidence="1">Belongs to the LysR transcriptional regulatory family.</text>
</comment>
<evidence type="ECO:0000313" key="7">
    <source>
        <dbReference type="Proteomes" id="UP000002745"/>
    </source>
</evidence>
<feature type="domain" description="HTH lysR-type" evidence="5">
    <location>
        <begin position="2"/>
        <end position="59"/>
    </location>
</feature>
<dbReference type="PROSITE" id="PS50931">
    <property type="entry name" value="HTH_LYSR"/>
    <property type="match status" value="1"/>
</dbReference>
<dbReference type="InterPro" id="IPR036390">
    <property type="entry name" value="WH_DNA-bd_sf"/>
</dbReference>
<dbReference type="InterPro" id="IPR036388">
    <property type="entry name" value="WH-like_DNA-bd_sf"/>
</dbReference>
<evidence type="ECO:0000313" key="6">
    <source>
        <dbReference type="EMBL" id="ACT59293.1"/>
    </source>
</evidence>
<dbReference type="GO" id="GO:0032993">
    <property type="term" value="C:protein-DNA complex"/>
    <property type="evidence" value="ECO:0007669"/>
    <property type="project" value="TreeGrafter"/>
</dbReference>
<dbReference type="STRING" id="582402.Hbal_1605"/>
<dbReference type="KEGG" id="hba:Hbal_1605"/>
<sequence length="290" mass="32660">MIDRYLLRYFLAVVDHGNFSRAAVHLNVAQPTLSVGIAKLEKILESKLFHRANRRIHLTDSGTRLLEYARRIESDFNQAERAVRGQEAQPVLKLGILTSIPAKILSDAIVQARHVDDNAKVELVEGSERELTNHLARGRVDAAMTLVERGGERFLEETLFREGYSIAMPENHALADQEIIPGEALADNTMIVRRHCEVLSETSKHFTKRGVRPFFAYKSSNDERVLEMIKAGLGVTVMPDSYDCSHIIMRKMAGFDLVRSVGLLWAPHAEKLYHSPPVIVDVLRAKMTNP</sequence>
<dbReference type="InterPro" id="IPR000847">
    <property type="entry name" value="LysR_HTH_N"/>
</dbReference>
<dbReference type="EMBL" id="CP001678">
    <property type="protein sequence ID" value="ACT59293.1"/>
    <property type="molecule type" value="Genomic_DNA"/>
</dbReference>
<dbReference type="RefSeq" id="WP_015827443.1">
    <property type="nucleotide sequence ID" value="NC_012982.1"/>
</dbReference>
<dbReference type="GO" id="GO:0003677">
    <property type="term" value="F:DNA binding"/>
    <property type="evidence" value="ECO:0007669"/>
    <property type="project" value="UniProtKB-KW"/>
</dbReference>
<protein>
    <submittedName>
        <fullName evidence="6">Transcriptional regulator, LysR family</fullName>
    </submittedName>
</protein>
<dbReference type="OrthoDB" id="9815174at2"/>
<dbReference type="SUPFAM" id="SSF46785">
    <property type="entry name" value="Winged helix' DNA-binding domain"/>
    <property type="match status" value="1"/>
</dbReference>
<gene>
    <name evidence="6" type="ordered locus">Hbal_1605</name>
</gene>
<dbReference type="Pfam" id="PF00126">
    <property type="entry name" value="HTH_1"/>
    <property type="match status" value="1"/>
</dbReference>
<keyword evidence="3" id="KW-0238">DNA-binding</keyword>
<keyword evidence="2" id="KW-0805">Transcription regulation</keyword>
<evidence type="ECO:0000256" key="3">
    <source>
        <dbReference type="ARBA" id="ARBA00023125"/>
    </source>
</evidence>
<dbReference type="HOGENOM" id="CLU_039613_6_4_5"/>
<proteinExistence type="inferred from homology"/>
<evidence type="ECO:0000256" key="4">
    <source>
        <dbReference type="ARBA" id="ARBA00023163"/>
    </source>
</evidence>
<keyword evidence="7" id="KW-1185">Reference proteome</keyword>
<dbReference type="PANTHER" id="PTHR30346:SF28">
    <property type="entry name" value="HTH-TYPE TRANSCRIPTIONAL REGULATOR CYNR"/>
    <property type="match status" value="1"/>
</dbReference>
<reference evidence="7" key="1">
    <citation type="journal article" date="2011" name="J. Bacteriol.">
        <title>Genome sequences of eight morphologically diverse alphaproteobacteria.</title>
        <authorList>
            <consortium name="US DOE Joint Genome Institute"/>
            <person name="Brown P.J."/>
            <person name="Kysela D.T."/>
            <person name="Buechlein A."/>
            <person name="Hemmerich C."/>
            <person name="Brun Y.V."/>
        </authorList>
    </citation>
    <scope>NUCLEOTIDE SEQUENCE [LARGE SCALE GENOMIC DNA]</scope>
    <source>
        <strain evidence="7">ATCC 49814 / DSM 5838 / IFAM 1418</strain>
    </source>
</reference>
<dbReference type="SUPFAM" id="SSF53850">
    <property type="entry name" value="Periplasmic binding protein-like II"/>
    <property type="match status" value="1"/>
</dbReference>
<keyword evidence="4" id="KW-0804">Transcription</keyword>
<dbReference type="GO" id="GO:0003700">
    <property type="term" value="F:DNA-binding transcription factor activity"/>
    <property type="evidence" value="ECO:0007669"/>
    <property type="project" value="InterPro"/>
</dbReference>
<dbReference type="PRINTS" id="PR00039">
    <property type="entry name" value="HTHLYSR"/>
</dbReference>
<evidence type="ECO:0000256" key="1">
    <source>
        <dbReference type="ARBA" id="ARBA00009437"/>
    </source>
</evidence>
<dbReference type="CDD" id="cd05466">
    <property type="entry name" value="PBP2_LTTR_substrate"/>
    <property type="match status" value="1"/>
</dbReference>
<dbReference type="AlphaFoldDB" id="C6XJJ8"/>
<dbReference type="InterPro" id="IPR005119">
    <property type="entry name" value="LysR_subst-bd"/>
</dbReference>
<accession>C6XJJ8</accession>
<dbReference type="Pfam" id="PF03466">
    <property type="entry name" value="LysR_substrate"/>
    <property type="match status" value="1"/>
</dbReference>
<dbReference type="PANTHER" id="PTHR30346">
    <property type="entry name" value="TRANSCRIPTIONAL DUAL REGULATOR HCAR-RELATED"/>
    <property type="match status" value="1"/>
</dbReference>
<evidence type="ECO:0000256" key="2">
    <source>
        <dbReference type="ARBA" id="ARBA00023015"/>
    </source>
</evidence>
<name>C6XJJ8_HIRBI</name>
<organism evidence="6 7">
    <name type="scientific">Hirschia baltica (strain ATCC 49814 / DSM 5838 / IFAM 1418)</name>
    <dbReference type="NCBI Taxonomy" id="582402"/>
    <lineage>
        <taxon>Bacteria</taxon>
        <taxon>Pseudomonadati</taxon>
        <taxon>Pseudomonadota</taxon>
        <taxon>Alphaproteobacteria</taxon>
        <taxon>Hyphomonadales</taxon>
        <taxon>Hyphomonadaceae</taxon>
        <taxon>Hirschia</taxon>
    </lineage>
</organism>
<dbReference type="Gene3D" id="1.10.10.10">
    <property type="entry name" value="Winged helix-like DNA-binding domain superfamily/Winged helix DNA-binding domain"/>
    <property type="match status" value="1"/>
</dbReference>